<keyword evidence="1" id="KW-0597">Phosphoprotein</keyword>
<evidence type="ECO:0000256" key="1">
    <source>
        <dbReference type="PIRSR" id="PIRSR602187-50"/>
    </source>
</evidence>
<evidence type="ECO:0000313" key="3">
    <source>
        <dbReference type="EMBL" id="KKO21205.1"/>
    </source>
</evidence>
<dbReference type="AlphaFoldDB" id="A0A0M2V025"/>
<dbReference type="PRINTS" id="PR00340">
    <property type="entry name" value="PIIGLNB"/>
</dbReference>
<dbReference type="GO" id="GO:0005829">
    <property type="term" value="C:cytosol"/>
    <property type="evidence" value="ECO:0007669"/>
    <property type="project" value="TreeGrafter"/>
</dbReference>
<reference evidence="3 4" key="1">
    <citation type="journal article" date="2013" name="BMC Microbiol.">
        <title>Identification of the type II cytochrome c maturation pathway in anammox bacteria by comparative genomics.</title>
        <authorList>
            <person name="Ferousi C."/>
            <person name="Speth D.R."/>
            <person name="Reimann J."/>
            <person name="Op den Camp H.J."/>
            <person name="Allen J.W."/>
            <person name="Keltjens J.T."/>
            <person name="Jetten M.S."/>
        </authorList>
    </citation>
    <scope>NUCLEOTIDE SEQUENCE [LARGE SCALE GENOMIC DNA]</scope>
    <source>
        <strain evidence="3">RU1</strain>
    </source>
</reference>
<dbReference type="PROSITE" id="PS51343">
    <property type="entry name" value="PII_GLNB_DOM"/>
    <property type="match status" value="1"/>
</dbReference>
<dbReference type="GO" id="GO:0030234">
    <property type="term" value="F:enzyme regulator activity"/>
    <property type="evidence" value="ECO:0007669"/>
    <property type="project" value="InterPro"/>
</dbReference>
<dbReference type="InterPro" id="IPR017918">
    <property type="entry name" value="N-reg_PII_CS"/>
</dbReference>
<evidence type="ECO:0000313" key="4">
    <source>
        <dbReference type="Proteomes" id="UP000034954"/>
    </source>
</evidence>
<organism evidence="3 4">
    <name type="scientific">Candidatus Brocadia fulgida</name>
    <dbReference type="NCBI Taxonomy" id="380242"/>
    <lineage>
        <taxon>Bacteria</taxon>
        <taxon>Pseudomonadati</taxon>
        <taxon>Planctomycetota</taxon>
        <taxon>Candidatus Brocadiia</taxon>
        <taxon>Candidatus Brocadiales</taxon>
        <taxon>Candidatus Brocadiaceae</taxon>
        <taxon>Candidatus Brocadia</taxon>
    </lineage>
</organism>
<accession>A0A0M2V025</accession>
<feature type="modified residue" description="O-UMP-tyrosine" evidence="1">
    <location>
        <position position="51"/>
    </location>
</feature>
<dbReference type="SMART" id="SM00938">
    <property type="entry name" value="P-II"/>
    <property type="match status" value="1"/>
</dbReference>
<name>A0A0M2V025_9BACT</name>
<dbReference type="PROSITE" id="PS00638">
    <property type="entry name" value="PII_GLNB_CTER"/>
    <property type="match status" value="1"/>
</dbReference>
<dbReference type="Pfam" id="PF00543">
    <property type="entry name" value="P-II"/>
    <property type="match status" value="1"/>
</dbReference>
<proteinExistence type="inferred from homology"/>
<dbReference type="InterPro" id="IPR002187">
    <property type="entry name" value="N-reg_PII"/>
</dbReference>
<comment type="caution">
    <text evidence="3">The sequence shown here is derived from an EMBL/GenBank/DDBJ whole genome shotgun (WGS) entry which is preliminary data.</text>
</comment>
<dbReference type="GO" id="GO:0006808">
    <property type="term" value="P:regulation of nitrogen utilization"/>
    <property type="evidence" value="ECO:0007669"/>
    <property type="project" value="InterPro"/>
</dbReference>
<comment type="similarity">
    <text evidence="2">Belongs to the P(II) protein family.</text>
</comment>
<dbReference type="SUPFAM" id="SSF54913">
    <property type="entry name" value="GlnB-like"/>
    <property type="match status" value="1"/>
</dbReference>
<dbReference type="InterPro" id="IPR011322">
    <property type="entry name" value="N-reg_PII-like_a/b"/>
</dbReference>
<evidence type="ECO:0000256" key="2">
    <source>
        <dbReference type="RuleBase" id="RU003936"/>
    </source>
</evidence>
<dbReference type="Gene3D" id="3.30.70.120">
    <property type="match status" value="1"/>
</dbReference>
<dbReference type="PATRIC" id="fig|380242.3.peg.57"/>
<keyword evidence="4" id="KW-1185">Reference proteome</keyword>
<dbReference type="PANTHER" id="PTHR30115">
    <property type="entry name" value="NITROGEN REGULATORY PROTEIN P-II"/>
    <property type="match status" value="1"/>
</dbReference>
<dbReference type="GO" id="GO:0005524">
    <property type="term" value="F:ATP binding"/>
    <property type="evidence" value="ECO:0007669"/>
    <property type="project" value="TreeGrafter"/>
</dbReference>
<dbReference type="Proteomes" id="UP000034954">
    <property type="component" value="Unassembled WGS sequence"/>
</dbReference>
<dbReference type="EMBL" id="LAQJ01000007">
    <property type="protein sequence ID" value="KKO21205.1"/>
    <property type="molecule type" value="Genomic_DNA"/>
</dbReference>
<sequence length="112" mass="12550">MKKIVAIVREDRFTMVKDALLDIGYPGMTVTEVKGHGHQKGITEQWRGRTYKTDLLKKIQMEMVVADRDVDTIVQCIVKEAKTGNIGDGKIFISSVDDVVRVRTGERGETAI</sequence>
<protein>
    <submittedName>
        <fullName evidence="3">Nitrogen regulatory protein</fullName>
    </submittedName>
</protein>
<dbReference type="InterPro" id="IPR015867">
    <property type="entry name" value="N-reg_PII/ATP_PRibTrfase_C"/>
</dbReference>
<dbReference type="PANTHER" id="PTHR30115:SF11">
    <property type="entry name" value="NITROGEN REGULATORY PROTEIN P-II HOMOLOG"/>
    <property type="match status" value="1"/>
</dbReference>
<gene>
    <name evidence="3" type="ORF">BROFUL_00044</name>
</gene>